<keyword evidence="1" id="KW-1133">Transmembrane helix</keyword>
<dbReference type="EMBL" id="POWF01000004">
    <property type="protein sequence ID" value="PNQ73084.1"/>
    <property type="molecule type" value="Genomic_DNA"/>
</dbReference>
<proteinExistence type="predicted"/>
<keyword evidence="1" id="KW-0812">Transmembrane</keyword>
<reference evidence="2 3" key="1">
    <citation type="submission" date="2018-01" db="EMBL/GenBank/DDBJ databases">
        <title>The draft genome of Hanstruepera neustonica JCM19743.</title>
        <authorList>
            <person name="He R.-H."/>
            <person name="Du Z.-J."/>
        </authorList>
    </citation>
    <scope>NUCLEOTIDE SEQUENCE [LARGE SCALE GENOMIC DNA]</scope>
    <source>
        <strain evidence="2 3">JCM19743</strain>
    </source>
</reference>
<keyword evidence="3" id="KW-1185">Reference proteome</keyword>
<organism evidence="2 3">
    <name type="scientific">Hanstruepera neustonica</name>
    <dbReference type="NCBI Taxonomy" id="1445657"/>
    <lineage>
        <taxon>Bacteria</taxon>
        <taxon>Pseudomonadati</taxon>
        <taxon>Bacteroidota</taxon>
        <taxon>Flavobacteriia</taxon>
        <taxon>Flavobacteriales</taxon>
        <taxon>Flavobacteriaceae</taxon>
        <taxon>Hanstruepera</taxon>
    </lineage>
</organism>
<dbReference type="OrthoDB" id="983172at2"/>
<evidence type="ECO:0000313" key="2">
    <source>
        <dbReference type="EMBL" id="PNQ73084.1"/>
    </source>
</evidence>
<keyword evidence="1" id="KW-0472">Membrane</keyword>
<comment type="caution">
    <text evidence="2">The sequence shown here is derived from an EMBL/GenBank/DDBJ whole genome shotgun (WGS) entry which is preliminary data.</text>
</comment>
<evidence type="ECO:0000256" key="1">
    <source>
        <dbReference type="SAM" id="Phobius"/>
    </source>
</evidence>
<dbReference type="AlphaFoldDB" id="A0A2K1DYI5"/>
<name>A0A2K1DYI5_9FLAO</name>
<sequence>MTDNAILPETENLSEDIKLYSIRAIGGATFLGGPLAGGFMISENFRAINKPVQGRNALLMAILVAIAVFSMVFFVPETILDKIPNVIIPSLYTVIGLGIVEWQMGDLLKNHKAANKPFYSGWRAAGIGLISLIITFAILLAGIFLLGNDAVYEEYDTQMEPYFENENNTLGFYDRLETASVNELLYELDSNAIPKWIENVAIIKKVNTLEDLPPELVKQNTVLLEYAELRVETFKLFRKAIEENTTYYDNELEQLHLKIENTINTLE</sequence>
<feature type="transmembrane region" description="Helical" evidence="1">
    <location>
        <begin position="86"/>
        <end position="104"/>
    </location>
</feature>
<feature type="transmembrane region" description="Helical" evidence="1">
    <location>
        <begin position="20"/>
        <end position="42"/>
    </location>
</feature>
<protein>
    <submittedName>
        <fullName evidence="2">Uncharacterized protein</fullName>
    </submittedName>
</protein>
<accession>A0A2K1DYI5</accession>
<dbReference type="RefSeq" id="WP_103052124.1">
    <property type="nucleotide sequence ID" value="NZ_POWF01000004.1"/>
</dbReference>
<dbReference type="Proteomes" id="UP000236641">
    <property type="component" value="Unassembled WGS sequence"/>
</dbReference>
<evidence type="ECO:0000313" key="3">
    <source>
        <dbReference type="Proteomes" id="UP000236641"/>
    </source>
</evidence>
<gene>
    <name evidence="2" type="ORF">C1T31_08830</name>
</gene>
<feature type="transmembrane region" description="Helical" evidence="1">
    <location>
        <begin position="125"/>
        <end position="147"/>
    </location>
</feature>
<feature type="transmembrane region" description="Helical" evidence="1">
    <location>
        <begin position="54"/>
        <end position="74"/>
    </location>
</feature>